<dbReference type="PANTHER" id="PTHR11941">
    <property type="entry name" value="ENOYL-COA HYDRATASE-RELATED"/>
    <property type="match status" value="1"/>
</dbReference>
<evidence type="ECO:0000313" key="6">
    <source>
        <dbReference type="Proteomes" id="UP001163105"/>
    </source>
</evidence>
<evidence type="ECO:0000256" key="4">
    <source>
        <dbReference type="SAM" id="MobiDB-lite"/>
    </source>
</evidence>
<name>A0AB34G0G7_9HYPO</name>
<proteinExistence type="inferred from homology"/>
<dbReference type="InterPro" id="IPR014748">
    <property type="entry name" value="Enoyl-CoA_hydra_C"/>
</dbReference>
<feature type="compositionally biased region" description="Low complexity" evidence="4">
    <location>
        <begin position="230"/>
        <end position="251"/>
    </location>
</feature>
<dbReference type="PANTHER" id="PTHR11941:SF158">
    <property type="entry name" value="ENOYL-COA HYDRATASE (AFU_ORTHOLOGUE AFUA_2G10650)"/>
    <property type="match status" value="1"/>
</dbReference>
<keyword evidence="6" id="KW-1185">Reference proteome</keyword>
<evidence type="ECO:0000256" key="3">
    <source>
        <dbReference type="RuleBase" id="RU003707"/>
    </source>
</evidence>
<comment type="caution">
    <text evidence="5">The sequence shown here is derived from an EMBL/GenBank/DDBJ whole genome shotgun (WGS) entry which is preliminary data.</text>
</comment>
<dbReference type="PROSITE" id="PS00166">
    <property type="entry name" value="ENOYL_COA_HYDRATASE"/>
    <property type="match status" value="1"/>
</dbReference>
<accession>A0AB34G0G7</accession>
<dbReference type="Gene3D" id="3.90.226.10">
    <property type="entry name" value="2-enoyl-CoA Hydratase, Chain A, domain 1"/>
    <property type="match status" value="1"/>
</dbReference>
<dbReference type="EMBL" id="JAQHRD010000002">
    <property type="protein sequence ID" value="KAJ6445014.1"/>
    <property type="molecule type" value="Genomic_DNA"/>
</dbReference>
<feature type="region of interest" description="Disordered" evidence="4">
    <location>
        <begin position="230"/>
        <end position="270"/>
    </location>
</feature>
<dbReference type="Pfam" id="PF00378">
    <property type="entry name" value="ECH_1"/>
    <property type="match status" value="1"/>
</dbReference>
<reference evidence="5" key="1">
    <citation type="submission" date="2023-01" db="EMBL/GenBank/DDBJ databases">
        <title>The growth and conidiation of Purpureocillium lavendulum are regulated by nitrogen source and histone H3K14 acetylation.</title>
        <authorList>
            <person name="Tang P."/>
            <person name="Han J."/>
            <person name="Zhang C."/>
            <person name="Tang P."/>
            <person name="Qi F."/>
            <person name="Zhang K."/>
            <person name="Liang L."/>
        </authorList>
    </citation>
    <scope>NUCLEOTIDE SEQUENCE</scope>
    <source>
        <strain evidence="5">YMF1.00683</strain>
    </source>
</reference>
<dbReference type="CDD" id="cd06558">
    <property type="entry name" value="crotonase-like"/>
    <property type="match status" value="1"/>
</dbReference>
<comment type="similarity">
    <text evidence="1 3">Belongs to the enoyl-CoA hydratase/isomerase family.</text>
</comment>
<dbReference type="InterPro" id="IPR029045">
    <property type="entry name" value="ClpP/crotonase-like_dom_sf"/>
</dbReference>
<protein>
    <submittedName>
        <fullName evidence="5">Enoyl-CoA hydratase</fullName>
    </submittedName>
</protein>
<feature type="region of interest" description="Disordered" evidence="4">
    <location>
        <begin position="10"/>
        <end position="34"/>
    </location>
</feature>
<dbReference type="SUPFAM" id="SSF52096">
    <property type="entry name" value="ClpP/crotonase"/>
    <property type="match status" value="1"/>
</dbReference>
<evidence type="ECO:0000256" key="1">
    <source>
        <dbReference type="ARBA" id="ARBA00005254"/>
    </source>
</evidence>
<sequence length="355" mass="37034">MNVDKKGLYSLAGGPAPSGSPASASASHGFTHPPPAVPETLVTVPRAHVLLVTLNRPAHLNAVTRAQHAALHRLWTWFDAEPSLRCAVVTGGGGQGRAFSAGADLKEWDGQNARGERSAETRDEGWAQGGFGGLSNRRGKKPVVAAVNGLCLGGAMEMVLNADMVLAREGATFGLPEVKVGVVAVAGALPRLVRIVGRQRASEMALLGRTDYTAEEMRAWGIVNRVVSAPSSSSSSASSSSTSSSSAGASKSRGKAKTQTSSRSKKAKAEEEAAAAAATVEEALRWASALAANSPDAVMVSREGLLGGWEAEDPQASTQRVEAGVYRRIDGGDNMREGVRAFVEKRKPAWKDSKL</sequence>
<keyword evidence="2" id="KW-0456">Lyase</keyword>
<evidence type="ECO:0000313" key="5">
    <source>
        <dbReference type="EMBL" id="KAJ6445014.1"/>
    </source>
</evidence>
<dbReference type="Gene3D" id="1.10.12.10">
    <property type="entry name" value="Lyase 2-enoyl-coa Hydratase, Chain A, domain 2"/>
    <property type="match status" value="1"/>
</dbReference>
<evidence type="ECO:0000256" key="2">
    <source>
        <dbReference type="ARBA" id="ARBA00023239"/>
    </source>
</evidence>
<dbReference type="InterPro" id="IPR001753">
    <property type="entry name" value="Enoyl-CoA_hydra/iso"/>
</dbReference>
<feature type="compositionally biased region" description="Low complexity" evidence="4">
    <location>
        <begin position="12"/>
        <end position="27"/>
    </location>
</feature>
<dbReference type="Proteomes" id="UP001163105">
    <property type="component" value="Unassembled WGS sequence"/>
</dbReference>
<dbReference type="GO" id="GO:0006635">
    <property type="term" value="P:fatty acid beta-oxidation"/>
    <property type="evidence" value="ECO:0007669"/>
    <property type="project" value="TreeGrafter"/>
</dbReference>
<gene>
    <name evidence="5" type="ORF">O9K51_03416</name>
</gene>
<dbReference type="GO" id="GO:0005739">
    <property type="term" value="C:mitochondrion"/>
    <property type="evidence" value="ECO:0007669"/>
    <property type="project" value="TreeGrafter"/>
</dbReference>
<organism evidence="5 6">
    <name type="scientific">Purpureocillium lavendulum</name>
    <dbReference type="NCBI Taxonomy" id="1247861"/>
    <lineage>
        <taxon>Eukaryota</taxon>
        <taxon>Fungi</taxon>
        <taxon>Dikarya</taxon>
        <taxon>Ascomycota</taxon>
        <taxon>Pezizomycotina</taxon>
        <taxon>Sordariomycetes</taxon>
        <taxon>Hypocreomycetidae</taxon>
        <taxon>Hypocreales</taxon>
        <taxon>Ophiocordycipitaceae</taxon>
        <taxon>Purpureocillium</taxon>
    </lineage>
</organism>
<dbReference type="InterPro" id="IPR018376">
    <property type="entry name" value="Enoyl-CoA_hyd/isom_CS"/>
</dbReference>
<dbReference type="GO" id="GO:0016829">
    <property type="term" value="F:lyase activity"/>
    <property type="evidence" value="ECO:0007669"/>
    <property type="project" value="UniProtKB-KW"/>
</dbReference>
<dbReference type="AlphaFoldDB" id="A0AB34G0G7"/>